<keyword evidence="12" id="KW-0902">Two-component regulatory system</keyword>
<dbReference type="GO" id="GO:0000155">
    <property type="term" value="F:phosphorelay sensor kinase activity"/>
    <property type="evidence" value="ECO:0007669"/>
    <property type="project" value="InterPro"/>
</dbReference>
<dbReference type="PRINTS" id="PR00344">
    <property type="entry name" value="BCTRLSENSOR"/>
</dbReference>
<evidence type="ECO:0000256" key="17">
    <source>
        <dbReference type="SAM" id="Phobius"/>
    </source>
</evidence>
<keyword evidence="5" id="KW-0973">c-di-GMP</keyword>
<comment type="catalytic activity">
    <reaction evidence="1">
        <text>ATP + protein L-histidine = ADP + protein N-phospho-L-histidine.</text>
        <dbReference type="EC" id="2.7.13.3"/>
    </reaction>
</comment>
<evidence type="ECO:0000256" key="16">
    <source>
        <dbReference type="SAM" id="MobiDB-lite"/>
    </source>
</evidence>
<dbReference type="CDD" id="cd00082">
    <property type="entry name" value="HisKA"/>
    <property type="match status" value="1"/>
</dbReference>
<gene>
    <name evidence="24" type="ORF">SAMN02949497_2915</name>
</gene>
<dbReference type="InterPro" id="IPR036641">
    <property type="entry name" value="HPT_dom_sf"/>
</dbReference>
<keyword evidence="10" id="KW-0067">ATP-binding</keyword>
<dbReference type="Pfam" id="PF01627">
    <property type="entry name" value="Hpt"/>
    <property type="match status" value="1"/>
</dbReference>
<dbReference type="RefSeq" id="WP_085213863.1">
    <property type="nucleotide sequence ID" value="NZ_FXAM01000001.1"/>
</dbReference>
<dbReference type="CDD" id="cd01949">
    <property type="entry name" value="GGDEF"/>
    <property type="match status" value="1"/>
</dbReference>
<feature type="domain" description="Response regulatory" evidence="19">
    <location>
        <begin position="937"/>
        <end position="1053"/>
    </location>
</feature>
<dbReference type="Gene3D" id="3.30.565.10">
    <property type="entry name" value="Histidine kinase-like ATPase, C-terminal domain"/>
    <property type="match status" value="1"/>
</dbReference>
<evidence type="ECO:0000256" key="13">
    <source>
        <dbReference type="ARBA" id="ARBA00023136"/>
    </source>
</evidence>
<keyword evidence="7 17" id="KW-0812">Transmembrane</keyword>
<keyword evidence="25" id="KW-1185">Reference proteome</keyword>
<evidence type="ECO:0000256" key="5">
    <source>
        <dbReference type="ARBA" id="ARBA00022636"/>
    </source>
</evidence>
<dbReference type="CDD" id="cd00088">
    <property type="entry name" value="HPT"/>
    <property type="match status" value="1"/>
</dbReference>
<keyword evidence="11 17" id="KW-1133">Transmembrane helix</keyword>
<dbReference type="GO" id="GO:0005524">
    <property type="term" value="F:ATP binding"/>
    <property type="evidence" value="ECO:0007669"/>
    <property type="project" value="UniProtKB-KW"/>
</dbReference>
<evidence type="ECO:0000259" key="21">
    <source>
        <dbReference type="PROSITE" id="PS50885"/>
    </source>
</evidence>
<feature type="region of interest" description="Disordered" evidence="16">
    <location>
        <begin position="788"/>
        <end position="813"/>
    </location>
</feature>
<evidence type="ECO:0000259" key="18">
    <source>
        <dbReference type="PROSITE" id="PS50109"/>
    </source>
</evidence>
<dbReference type="CDD" id="cd00156">
    <property type="entry name" value="REC"/>
    <property type="match status" value="1"/>
</dbReference>
<dbReference type="SUPFAM" id="SSF55874">
    <property type="entry name" value="ATPase domain of HSP90 chaperone/DNA topoisomerase II/histidine kinase"/>
    <property type="match status" value="1"/>
</dbReference>
<evidence type="ECO:0000256" key="6">
    <source>
        <dbReference type="ARBA" id="ARBA00022679"/>
    </source>
</evidence>
<evidence type="ECO:0000259" key="23">
    <source>
        <dbReference type="PROSITE" id="PS50894"/>
    </source>
</evidence>
<feature type="domain" description="EAL" evidence="20">
    <location>
        <begin position="1240"/>
        <end position="1494"/>
    </location>
</feature>
<dbReference type="InterPro" id="IPR001633">
    <property type="entry name" value="EAL_dom"/>
</dbReference>
<dbReference type="OrthoDB" id="5563233at2"/>
<dbReference type="PROSITE" id="PS50885">
    <property type="entry name" value="HAMP"/>
    <property type="match status" value="1"/>
</dbReference>
<dbReference type="Pfam" id="PF00563">
    <property type="entry name" value="EAL"/>
    <property type="match status" value="1"/>
</dbReference>
<dbReference type="InterPro" id="IPR029787">
    <property type="entry name" value="Nucleotide_cyclase"/>
</dbReference>
<dbReference type="SUPFAM" id="SSF47384">
    <property type="entry name" value="Homodimeric domain of signal transducing histidine kinase"/>
    <property type="match status" value="1"/>
</dbReference>
<dbReference type="InterPro" id="IPR008207">
    <property type="entry name" value="Sig_transdc_His_kin_Hpt_dom"/>
</dbReference>
<dbReference type="Gene3D" id="3.20.20.450">
    <property type="entry name" value="EAL domain"/>
    <property type="match status" value="1"/>
</dbReference>
<dbReference type="Pfam" id="PF00072">
    <property type="entry name" value="Response_reg"/>
    <property type="match status" value="3"/>
</dbReference>
<dbReference type="PROSITE" id="PS50109">
    <property type="entry name" value="HIS_KIN"/>
    <property type="match status" value="1"/>
</dbReference>
<dbReference type="PROSITE" id="PS50110">
    <property type="entry name" value="RESPONSE_REGULATORY"/>
    <property type="match status" value="3"/>
</dbReference>
<dbReference type="SMART" id="SM00073">
    <property type="entry name" value="HPT"/>
    <property type="match status" value="1"/>
</dbReference>
<dbReference type="GO" id="GO:0005886">
    <property type="term" value="C:plasma membrane"/>
    <property type="evidence" value="ECO:0007669"/>
    <property type="project" value="UniProtKB-SubCell"/>
</dbReference>
<dbReference type="Pfam" id="PF00512">
    <property type="entry name" value="HisKA"/>
    <property type="match status" value="1"/>
</dbReference>
<dbReference type="SMART" id="SM00267">
    <property type="entry name" value="GGDEF"/>
    <property type="match status" value="1"/>
</dbReference>
<evidence type="ECO:0000259" key="20">
    <source>
        <dbReference type="PROSITE" id="PS50883"/>
    </source>
</evidence>
<dbReference type="InterPro" id="IPR035919">
    <property type="entry name" value="EAL_sf"/>
</dbReference>
<dbReference type="SUPFAM" id="SSF52172">
    <property type="entry name" value="CheY-like"/>
    <property type="match status" value="3"/>
</dbReference>
<dbReference type="PANTHER" id="PTHR45339">
    <property type="entry name" value="HYBRID SIGNAL TRANSDUCTION HISTIDINE KINASE J"/>
    <property type="match status" value="1"/>
</dbReference>
<feature type="domain" description="GGDEF" evidence="22">
    <location>
        <begin position="1099"/>
        <end position="1231"/>
    </location>
</feature>
<dbReference type="InterPro" id="IPR036097">
    <property type="entry name" value="HisK_dim/P_sf"/>
</dbReference>
<dbReference type="InterPro" id="IPR005467">
    <property type="entry name" value="His_kinase_dom"/>
</dbReference>
<dbReference type="SMART" id="SM00448">
    <property type="entry name" value="REC"/>
    <property type="match status" value="3"/>
</dbReference>
<evidence type="ECO:0000256" key="8">
    <source>
        <dbReference type="ARBA" id="ARBA00022741"/>
    </source>
</evidence>
<dbReference type="PANTHER" id="PTHR45339:SF1">
    <property type="entry name" value="HYBRID SIGNAL TRANSDUCTION HISTIDINE KINASE J"/>
    <property type="match status" value="1"/>
</dbReference>
<feature type="transmembrane region" description="Helical" evidence="17">
    <location>
        <begin position="186"/>
        <end position="204"/>
    </location>
</feature>
<dbReference type="Gene3D" id="3.30.70.270">
    <property type="match status" value="1"/>
</dbReference>
<dbReference type="FunFam" id="3.20.20.450:FF:000001">
    <property type="entry name" value="Cyclic di-GMP phosphodiesterase yahA"/>
    <property type="match status" value="1"/>
</dbReference>
<feature type="domain" description="HAMP" evidence="21">
    <location>
        <begin position="205"/>
        <end position="257"/>
    </location>
</feature>
<keyword evidence="8" id="KW-0547">Nucleotide-binding</keyword>
<comment type="subcellular location">
    <subcellularLocation>
        <location evidence="2">Cell membrane</location>
        <topology evidence="2">Multi-pass membrane protein</topology>
    </subcellularLocation>
</comment>
<evidence type="ECO:0000256" key="9">
    <source>
        <dbReference type="ARBA" id="ARBA00022777"/>
    </source>
</evidence>
<dbReference type="InterPro" id="IPR043128">
    <property type="entry name" value="Rev_trsase/Diguanyl_cyclase"/>
</dbReference>
<keyword evidence="9" id="KW-0418">Kinase</keyword>
<evidence type="ECO:0000256" key="2">
    <source>
        <dbReference type="ARBA" id="ARBA00004651"/>
    </source>
</evidence>
<dbReference type="NCBIfam" id="TIGR00254">
    <property type="entry name" value="GGDEF"/>
    <property type="match status" value="1"/>
</dbReference>
<feature type="domain" description="Response regulatory" evidence="19">
    <location>
        <begin position="666"/>
        <end position="783"/>
    </location>
</feature>
<dbReference type="EMBL" id="FXAM01000001">
    <property type="protein sequence ID" value="SMF95550.1"/>
    <property type="molecule type" value="Genomic_DNA"/>
</dbReference>
<feature type="domain" description="Histidine kinase" evidence="18">
    <location>
        <begin position="279"/>
        <end position="502"/>
    </location>
</feature>
<dbReference type="SMART" id="SM00304">
    <property type="entry name" value="HAMP"/>
    <property type="match status" value="1"/>
</dbReference>
<proteinExistence type="predicted"/>
<evidence type="ECO:0000256" key="4">
    <source>
        <dbReference type="ARBA" id="ARBA00022553"/>
    </source>
</evidence>
<feature type="domain" description="HPt" evidence="23">
    <location>
        <begin position="826"/>
        <end position="919"/>
    </location>
</feature>
<dbReference type="InterPro" id="IPR003661">
    <property type="entry name" value="HisK_dim/P_dom"/>
</dbReference>
<feature type="modified residue" description="Phosphohistidine" evidence="14">
    <location>
        <position position="865"/>
    </location>
</feature>
<dbReference type="SUPFAM" id="SSF47226">
    <property type="entry name" value="Histidine-containing phosphotransfer domain, HPT domain"/>
    <property type="match status" value="1"/>
</dbReference>
<keyword evidence="6" id="KW-0808">Transferase</keyword>
<dbReference type="Gene3D" id="6.10.340.10">
    <property type="match status" value="1"/>
</dbReference>
<sequence length="1514" mass="166263">MKKRSRSLFGRTSFLHQLALTFSIGILCLALLSSLAISTLSSRIVHTKLIEQGLQATETLAGQSALALIYLSGDNAEEPLRAGLAFPDVRGAGIYDLNHHALLAKGEDAIPPGAETGEWPRWPRLDLETPDAWYFVAPVYLHMGDGERDSPFTTASKAAELIGHARMKMGKDTLKTMAASILRTNLAVSVAFALLLLLLLLAITQRLTHPLKNLAEIMGKASSGEKNLRADVRGPKDIIDMERAFNAMMAVLETRELQLENARDAALESARIKGEFAANVSHELRTPLNGVLGMLELLHDMGLGPKQHEYVSVARNAGESLLKLIDDILDFSRTDSGKLKFQPIDFDLQDMLDEVIGLLAGQAQRKHIELAYVVADEVPPRLKGEPARIRQVLVNLIGNAIKFTENGTVEVRVRIDPTGGKEGQAALRFEVADSGIGIPAEAQQRIFEAFTQADGSTTRNYGGTGLGLAICRKLVDFMGGDIGVDSEPGQGSTFWFTIPFETPSTEAPAPARPQREDMAGLRILIVDDSPVNCRCLEQFLKSWGASYTSAVTGYQALRLMRIAAARGKPYHIALVDQIMPGLGGLELAQRIAEDPALAKLHIVLMASPPEPGWDEARPANIVDSIAKPVQASPLHDCLMSAKLALLEYTPHSGLAEAKHPAYGGKRILVVEDNRASQQVALGMLERLGCQTAVASTGQEALDAVAQSPFDLVLMDCHMPRMDGYEASRRIRMLGGNPAQIPIIAMTAHVQDGDSDTCIAAGMDDYLSKPLKMEPLKDKLTRWLSQERDRLRAEPQDPAADADPALPPPAAPDCLDREVLDKLREETGPAYFRIIEVFLEDTPMYLRSLEKAIAAEDFAAIEELAHCLKGSGKNLGAHGLVELTRQLEELGRGGGEDTAPELYARLTEEYERLAVELRGQNPHPRRAQKAAEPRETPRIVVADDDRSMRFALHNVLLKDGYQIEQATNGLQALALCERKMPDLLLMDARMPKMDGFTACSRIRDLPGGEAIPILIITALDDDHSIERAFSAGASDYIPKPVHFSVLRQRVTRMLEASRAQQHVTRLAYQDALTGLPNRALFRERLETLVAERTAAADPERVHAILFLDLDRFKLVNDTMGHEVGDLLLKTAAERVKGCLRPVDTVSRFGGDEFTVILHNIGGPEIAAMVAEKVRATIAKPFVFLGRELYLSTSIGIALYPADGTSSGILIKHADMAMFRAKERGNGFCFFENSMASEISRKLRLESDLRRALDHGEFLLHYQPQVDLASGWIVGLEALIRWQHPEFGLISPGQFIPLAEETGLIESIGEWALRTACAQNKAWQDEGLPRIVMAVNLSARQLEVDYEARMIAKVLEDTGLEPRYLELELTETTLMKDPAKTGETLAKLKARGISISVDDFGTGYSSLNHLKNFPFDKLKIDQSFIRDLSHDTDDAEIVLTIIAIARNLKLRVIAEGVETPEQWEFLKTHGCDEIQGYYHSPPVPPEEAATLLAGKAGYPPPHWTALLAGPGLERRT</sequence>
<dbReference type="InterPro" id="IPR003660">
    <property type="entry name" value="HAMP_dom"/>
</dbReference>
<dbReference type="FunFam" id="3.30.565.10:FF:000010">
    <property type="entry name" value="Sensor histidine kinase RcsC"/>
    <property type="match status" value="1"/>
</dbReference>
<evidence type="ECO:0000313" key="24">
    <source>
        <dbReference type="EMBL" id="SMF95550.1"/>
    </source>
</evidence>
<evidence type="ECO:0000256" key="7">
    <source>
        <dbReference type="ARBA" id="ARBA00022692"/>
    </source>
</evidence>
<keyword evidence="3" id="KW-1003">Cell membrane</keyword>
<evidence type="ECO:0000256" key="11">
    <source>
        <dbReference type="ARBA" id="ARBA00022989"/>
    </source>
</evidence>
<evidence type="ECO:0000256" key="12">
    <source>
        <dbReference type="ARBA" id="ARBA00023012"/>
    </source>
</evidence>
<feature type="domain" description="Response regulatory" evidence="19">
    <location>
        <begin position="522"/>
        <end position="642"/>
    </location>
</feature>
<keyword evidence="4 15" id="KW-0597">Phosphoprotein</keyword>
<dbReference type="PROSITE" id="PS50894">
    <property type="entry name" value="HPT"/>
    <property type="match status" value="1"/>
</dbReference>
<dbReference type="InterPro" id="IPR036890">
    <property type="entry name" value="HATPase_C_sf"/>
</dbReference>
<dbReference type="SUPFAM" id="SSF141868">
    <property type="entry name" value="EAL domain-like"/>
    <property type="match status" value="1"/>
</dbReference>
<dbReference type="PROSITE" id="PS50887">
    <property type="entry name" value="GGDEF"/>
    <property type="match status" value="1"/>
</dbReference>
<feature type="modified residue" description="4-aspartylphosphate" evidence="15">
    <location>
        <position position="576"/>
    </location>
</feature>
<evidence type="ECO:0000259" key="22">
    <source>
        <dbReference type="PROSITE" id="PS50887"/>
    </source>
</evidence>
<dbReference type="SMART" id="SM00052">
    <property type="entry name" value="EAL"/>
    <property type="match status" value="1"/>
</dbReference>
<dbReference type="Pfam" id="PF02518">
    <property type="entry name" value="HATPase_c"/>
    <property type="match status" value="1"/>
</dbReference>
<keyword evidence="13 17" id="KW-0472">Membrane</keyword>
<feature type="modified residue" description="4-aspartylphosphate" evidence="15">
    <location>
        <position position="986"/>
    </location>
</feature>
<dbReference type="Gene3D" id="1.10.287.130">
    <property type="match status" value="1"/>
</dbReference>
<name>A0A1Y6CZA1_9GAMM</name>
<reference evidence="24 25" key="1">
    <citation type="submission" date="2016-12" db="EMBL/GenBank/DDBJ databases">
        <authorList>
            <person name="Song W.-J."/>
            <person name="Kurnit D.M."/>
        </authorList>
    </citation>
    <scope>NUCLEOTIDE SEQUENCE [LARGE SCALE GENOMIC DNA]</scope>
    <source>
        <strain evidence="24 25">175</strain>
    </source>
</reference>
<dbReference type="InterPro" id="IPR011006">
    <property type="entry name" value="CheY-like_superfamily"/>
</dbReference>
<dbReference type="CDD" id="cd16922">
    <property type="entry name" value="HATPase_EvgS-ArcB-TorS-like"/>
    <property type="match status" value="1"/>
</dbReference>
<dbReference type="PROSITE" id="PS50883">
    <property type="entry name" value="EAL"/>
    <property type="match status" value="1"/>
</dbReference>
<feature type="modified residue" description="4-aspartylphosphate" evidence="15">
    <location>
        <position position="715"/>
    </location>
</feature>
<dbReference type="InterPro" id="IPR003594">
    <property type="entry name" value="HATPase_dom"/>
</dbReference>
<evidence type="ECO:0000313" key="25">
    <source>
        <dbReference type="Proteomes" id="UP000192923"/>
    </source>
</evidence>
<accession>A0A1Y6CZA1</accession>
<evidence type="ECO:0000256" key="10">
    <source>
        <dbReference type="ARBA" id="ARBA00022840"/>
    </source>
</evidence>
<dbReference type="Proteomes" id="UP000192923">
    <property type="component" value="Unassembled WGS sequence"/>
</dbReference>
<dbReference type="SMART" id="SM00388">
    <property type="entry name" value="HisKA"/>
    <property type="match status" value="1"/>
</dbReference>
<evidence type="ECO:0000259" key="19">
    <source>
        <dbReference type="PROSITE" id="PS50110"/>
    </source>
</evidence>
<protein>
    <submittedName>
        <fullName evidence="24">Diguanylate cyclase (GGDEF) domain-containing protein</fullName>
    </submittedName>
</protein>
<evidence type="ECO:0000256" key="3">
    <source>
        <dbReference type="ARBA" id="ARBA00022475"/>
    </source>
</evidence>
<organism evidence="24 25">
    <name type="scientific">Methylomagnum ishizawai</name>
    <dbReference type="NCBI Taxonomy" id="1760988"/>
    <lineage>
        <taxon>Bacteria</taxon>
        <taxon>Pseudomonadati</taxon>
        <taxon>Pseudomonadota</taxon>
        <taxon>Gammaproteobacteria</taxon>
        <taxon>Methylococcales</taxon>
        <taxon>Methylococcaceae</taxon>
        <taxon>Methylomagnum</taxon>
    </lineage>
</organism>
<evidence type="ECO:0000256" key="14">
    <source>
        <dbReference type="PROSITE-ProRule" id="PRU00110"/>
    </source>
</evidence>
<dbReference type="InterPro" id="IPR000160">
    <property type="entry name" value="GGDEF_dom"/>
</dbReference>
<dbReference type="InterPro" id="IPR004358">
    <property type="entry name" value="Sig_transdc_His_kin-like_C"/>
</dbReference>
<dbReference type="Pfam" id="PF00990">
    <property type="entry name" value="GGDEF"/>
    <property type="match status" value="1"/>
</dbReference>
<dbReference type="Gene3D" id="3.40.50.2300">
    <property type="match status" value="3"/>
</dbReference>
<dbReference type="STRING" id="1760988.SAMN02949497_2915"/>
<dbReference type="InterPro" id="IPR001789">
    <property type="entry name" value="Sig_transdc_resp-reg_receiver"/>
</dbReference>
<dbReference type="SMART" id="SM00387">
    <property type="entry name" value="HATPase_c"/>
    <property type="match status" value="1"/>
</dbReference>
<dbReference type="Gene3D" id="1.20.120.160">
    <property type="entry name" value="HPT domain"/>
    <property type="match status" value="1"/>
</dbReference>
<dbReference type="CDD" id="cd17546">
    <property type="entry name" value="REC_hyHK_CKI1_RcsC-like"/>
    <property type="match status" value="1"/>
</dbReference>
<evidence type="ECO:0000256" key="15">
    <source>
        <dbReference type="PROSITE-ProRule" id="PRU00169"/>
    </source>
</evidence>
<dbReference type="CDD" id="cd01948">
    <property type="entry name" value="EAL"/>
    <property type="match status" value="1"/>
</dbReference>
<evidence type="ECO:0000256" key="1">
    <source>
        <dbReference type="ARBA" id="ARBA00000085"/>
    </source>
</evidence>
<dbReference type="SUPFAM" id="SSF55073">
    <property type="entry name" value="Nucleotide cyclase"/>
    <property type="match status" value="1"/>
</dbReference>